<comment type="caution">
    <text evidence="1">The sequence shown here is derived from an EMBL/GenBank/DDBJ whole genome shotgun (WGS) entry which is preliminary data.</text>
</comment>
<dbReference type="AlphaFoldDB" id="A0A9D1H067"/>
<sequence>MTATHHSGSTLPPLSRDRIEQSLDRLEFSHFIDDDGDVAGEWDLGFFYFLVRGEFSEIFIMQGVWRGALAESDYLMTQEICNAWNEQKLWPTAYVNRDDNGNVWLRVEHAVDYEHGLTDAQLDQHIIGALMGSLQLFEQAADAFPEVWERVR</sequence>
<dbReference type="InterPro" id="IPR019660">
    <property type="entry name" value="Put_sensory_transdc_reg_YbjN"/>
</dbReference>
<gene>
    <name evidence="1" type="ORF">IAA98_11400</name>
</gene>
<proteinExistence type="predicted"/>
<protein>
    <submittedName>
        <fullName evidence="1">YbjN domain-containing protein</fullName>
    </submittedName>
</protein>
<evidence type="ECO:0000313" key="1">
    <source>
        <dbReference type="EMBL" id="HIT76183.1"/>
    </source>
</evidence>
<dbReference type="Proteomes" id="UP000886842">
    <property type="component" value="Unassembled WGS sequence"/>
</dbReference>
<evidence type="ECO:0000313" key="2">
    <source>
        <dbReference type="Proteomes" id="UP000886842"/>
    </source>
</evidence>
<organism evidence="1 2">
    <name type="scientific">Candidatus Avipropionibacterium avicola</name>
    <dbReference type="NCBI Taxonomy" id="2840701"/>
    <lineage>
        <taxon>Bacteria</taxon>
        <taxon>Bacillati</taxon>
        <taxon>Actinomycetota</taxon>
        <taxon>Actinomycetes</taxon>
        <taxon>Propionibacteriales</taxon>
        <taxon>Propionibacteriaceae</taxon>
        <taxon>Propionibacteriaceae incertae sedis</taxon>
        <taxon>Candidatus Avipropionibacterium</taxon>
    </lineage>
</organism>
<reference evidence="1" key="2">
    <citation type="journal article" date="2021" name="PeerJ">
        <title>Extensive microbial diversity within the chicken gut microbiome revealed by metagenomics and culture.</title>
        <authorList>
            <person name="Gilroy R."/>
            <person name="Ravi A."/>
            <person name="Getino M."/>
            <person name="Pursley I."/>
            <person name="Horton D.L."/>
            <person name="Alikhan N.F."/>
            <person name="Baker D."/>
            <person name="Gharbi K."/>
            <person name="Hall N."/>
            <person name="Watson M."/>
            <person name="Adriaenssens E.M."/>
            <person name="Foster-Nyarko E."/>
            <person name="Jarju S."/>
            <person name="Secka A."/>
            <person name="Antonio M."/>
            <person name="Oren A."/>
            <person name="Chaudhuri R.R."/>
            <person name="La Ragione R."/>
            <person name="Hildebrand F."/>
            <person name="Pallen M.J."/>
        </authorList>
    </citation>
    <scope>NUCLEOTIDE SEQUENCE</scope>
    <source>
        <strain evidence="1">ChiGjej1B1-24693</strain>
    </source>
</reference>
<reference evidence="1" key="1">
    <citation type="submission" date="2020-10" db="EMBL/GenBank/DDBJ databases">
        <authorList>
            <person name="Gilroy R."/>
        </authorList>
    </citation>
    <scope>NUCLEOTIDE SEQUENCE</scope>
    <source>
        <strain evidence="1">ChiGjej1B1-24693</strain>
    </source>
</reference>
<accession>A0A9D1H067</accession>
<name>A0A9D1H067_9ACTN</name>
<dbReference type="Pfam" id="PF10722">
    <property type="entry name" value="YbjN"/>
    <property type="match status" value="1"/>
</dbReference>
<dbReference type="EMBL" id="DVLP01000336">
    <property type="protein sequence ID" value="HIT76183.1"/>
    <property type="molecule type" value="Genomic_DNA"/>
</dbReference>